<dbReference type="InterPro" id="IPR004888">
    <property type="entry name" value="Glycoside_hydrolase_63"/>
</dbReference>
<dbReference type="PANTHER" id="PTHR10412:SF11">
    <property type="entry name" value="MANNOSYL-OLIGOSACCHARIDE GLUCOSIDASE"/>
    <property type="match status" value="1"/>
</dbReference>
<evidence type="ECO:0000313" key="6">
    <source>
        <dbReference type="Proteomes" id="UP000290608"/>
    </source>
</evidence>
<evidence type="ECO:0000313" key="5">
    <source>
        <dbReference type="EMBL" id="RXG31744.1"/>
    </source>
</evidence>
<dbReference type="SUPFAM" id="SSF48208">
    <property type="entry name" value="Six-hairpin glycosidases"/>
    <property type="match status" value="1"/>
</dbReference>
<dbReference type="STRING" id="1122159.SAMN02745246_01615"/>
<dbReference type="InterPro" id="IPR008928">
    <property type="entry name" value="6-hairpin_glycosidase_sf"/>
</dbReference>
<dbReference type="RefSeq" id="WP_073098715.1">
    <property type="nucleotide sequence ID" value="NZ_JBALUR010000006.1"/>
</dbReference>
<accession>A0A4Q0PMY4</accession>
<evidence type="ECO:0000256" key="3">
    <source>
        <dbReference type="ARBA" id="ARBA00023295"/>
    </source>
</evidence>
<reference evidence="5 6" key="1">
    <citation type="submission" date="2018-07" db="EMBL/GenBank/DDBJ databases">
        <title>Leeuwenhoekiella genomics.</title>
        <authorList>
            <person name="Tahon G."/>
            <person name="Willems A."/>
        </authorList>
    </citation>
    <scope>NUCLEOTIDE SEQUENCE [LARGE SCALE GENOMIC DNA]</scope>
    <source>
        <strain evidence="5 6">LMG 1345</strain>
    </source>
</reference>
<dbReference type="AlphaFoldDB" id="A0A4Q0PMY4"/>
<evidence type="ECO:0000259" key="4">
    <source>
        <dbReference type="Pfam" id="PF22422"/>
    </source>
</evidence>
<dbReference type="GO" id="GO:0006487">
    <property type="term" value="P:protein N-linked glycosylation"/>
    <property type="evidence" value="ECO:0007669"/>
    <property type="project" value="TreeGrafter"/>
</dbReference>
<organism evidence="5 6">
    <name type="scientific">Leeuwenhoekiella marinoflava</name>
    <dbReference type="NCBI Taxonomy" id="988"/>
    <lineage>
        <taxon>Bacteria</taxon>
        <taxon>Pseudomonadati</taxon>
        <taxon>Bacteroidota</taxon>
        <taxon>Flavobacteriia</taxon>
        <taxon>Flavobacteriales</taxon>
        <taxon>Flavobacteriaceae</taxon>
        <taxon>Leeuwenhoekiella</taxon>
    </lineage>
</organism>
<evidence type="ECO:0000256" key="1">
    <source>
        <dbReference type="ARBA" id="ARBA00010833"/>
    </source>
</evidence>
<dbReference type="GO" id="GO:0004573">
    <property type="term" value="F:Glc3Man9GlcNAc2 oligosaccharide glucosidase activity"/>
    <property type="evidence" value="ECO:0007669"/>
    <property type="project" value="InterPro"/>
</dbReference>
<comment type="similarity">
    <text evidence="1">Belongs to the glycosyl hydrolase 63 family.</text>
</comment>
<gene>
    <name evidence="5" type="ORF">DSL99_1567</name>
</gene>
<dbReference type="InterPro" id="IPR054491">
    <property type="entry name" value="MGH1-like_GH"/>
</dbReference>
<keyword evidence="3" id="KW-0326">Glycosidase</keyword>
<dbReference type="GO" id="GO:0009311">
    <property type="term" value="P:oligosaccharide metabolic process"/>
    <property type="evidence" value="ECO:0007669"/>
    <property type="project" value="InterPro"/>
</dbReference>
<keyword evidence="2 5" id="KW-0378">Hydrolase</keyword>
<protein>
    <submittedName>
        <fullName evidence="5">Glycosyl hydrolase family 63</fullName>
    </submittedName>
</protein>
<feature type="domain" description="Mannosylglycerate hydrolase MGH1-like glycoside hydrolase" evidence="4">
    <location>
        <begin position="424"/>
        <end position="527"/>
    </location>
</feature>
<dbReference type="InterPro" id="IPR012341">
    <property type="entry name" value="6hp_glycosidase-like_sf"/>
</dbReference>
<dbReference type="PANTHER" id="PTHR10412">
    <property type="entry name" value="MANNOSYL-OLIGOSACCHARIDE GLUCOSIDASE"/>
    <property type="match status" value="1"/>
</dbReference>
<dbReference type="Pfam" id="PF22422">
    <property type="entry name" value="MGH1-like_GH"/>
    <property type="match status" value="1"/>
</dbReference>
<name>A0A4Q0PMY4_9FLAO</name>
<dbReference type="EMBL" id="QOVL01000006">
    <property type="protein sequence ID" value="RXG31744.1"/>
    <property type="molecule type" value="Genomic_DNA"/>
</dbReference>
<dbReference type="Proteomes" id="UP000290608">
    <property type="component" value="Unassembled WGS sequence"/>
</dbReference>
<evidence type="ECO:0000256" key="2">
    <source>
        <dbReference type="ARBA" id="ARBA00022801"/>
    </source>
</evidence>
<comment type="caution">
    <text evidence="5">The sequence shown here is derived from an EMBL/GenBank/DDBJ whole genome shotgun (WGS) entry which is preliminary data.</text>
</comment>
<proteinExistence type="inferred from homology"/>
<sequence>MVKKNTEEQKRLDSHYAGNEDWLHWGPYLSERQWGTVREDYSAHGDAWGYFPHDHARSRVYRWGEDGLAGFTDRYCNVCFGLALWNGKDSILKERLFGLTGPEGNHGEDVKELYYYLENTPTHSYMKHLYKYPQNEYPYGDLVTKNQGRSRKDDEYEILDTGLFDNNEYFDVVTEYAKAGPDDICIKISVTNRSAKAAELHVLPTLWIRNFWSIRDMPFKPSIVKNKNGKSPSVHIKHPYTGDYNLYFEKPDHQLFTENETNDERLYLQPNDQPYKKDFFHKTVIENDYRLAEKKQEGTKFAPHYQRNVKAGETVVFKLRLTHADLEDAFSSDFDSLFETRVQECLNFYEGVNQVKDEEAKEIQRQAFASLLWSKQYYNYEVEQWLKGDPKVSTPPKERYNGRNSNWKTLRNHDIHLMPDKWEYPWYAAWDSAFHCITMAYIDPEFAKKQLLLFTKEWYMAPNGQIPAYEWNFSDVNPPTQAFAALQIYKIERDTAGKEDIDFLKRIFNKLSLNFNWWVNQEDRKQNNVFQGGFLGLDNIGVFDRSSGIPGNATLEQVDGTSWMALYCLNMLEISIKIALVDSSYEDMATKFFGHFIFIAEALNKLNEDYEGTWDEEEGFFYDKLVFEDGSFQPIKVRSIVGIMSLIAVLHIKRETLDRLPNFKYSVNWFRKYRMANLKYMVIQEFSDDSDLLLALVPKERVEIMLSAVFDEKEFLSEHGLRSLSKIHEKTYKIDIDGANYEIKYEPAESESSMFGGNSNWRGPVWMPFNFLFVTAIKEFRDYYGKDFEVEYPKGSGKILNLNDIRNDLMKRLLTLFHTDENGDRPINAQHKEIYKDPHFKDLVLFYEYFHGDTGRGVGASHQTGWTALIANMIHEIY</sequence>
<dbReference type="Gene3D" id="1.50.10.10">
    <property type="match status" value="1"/>
</dbReference>